<evidence type="ECO:0000259" key="6">
    <source>
        <dbReference type="PROSITE" id="PS50405"/>
    </source>
</evidence>
<dbReference type="SFLD" id="SFLDS00019">
    <property type="entry name" value="Glutathione_Transferase_(cytos"/>
    <property type="match status" value="1"/>
</dbReference>
<evidence type="ECO:0000313" key="7">
    <source>
        <dbReference type="EMBL" id="RWR81811.1"/>
    </source>
</evidence>
<comment type="catalytic activity">
    <reaction evidence="3">
        <text>RX + glutathione = an S-substituted glutathione + a halide anion + H(+)</text>
        <dbReference type="Rhea" id="RHEA:16437"/>
        <dbReference type="ChEBI" id="CHEBI:15378"/>
        <dbReference type="ChEBI" id="CHEBI:16042"/>
        <dbReference type="ChEBI" id="CHEBI:17792"/>
        <dbReference type="ChEBI" id="CHEBI:57925"/>
        <dbReference type="ChEBI" id="CHEBI:90779"/>
        <dbReference type="EC" id="2.5.1.18"/>
    </reaction>
</comment>
<comment type="caution">
    <text evidence="7">The sequence shown here is derived from an EMBL/GenBank/DDBJ whole genome shotgun (WGS) entry which is preliminary data.</text>
</comment>
<evidence type="ECO:0000259" key="5">
    <source>
        <dbReference type="PROSITE" id="PS50404"/>
    </source>
</evidence>
<dbReference type="PROSITE" id="PS50404">
    <property type="entry name" value="GST_NTER"/>
    <property type="match status" value="1"/>
</dbReference>
<dbReference type="Pfam" id="PF02798">
    <property type="entry name" value="GST_N"/>
    <property type="match status" value="1"/>
</dbReference>
<dbReference type="InterPro" id="IPR040079">
    <property type="entry name" value="Glutathione_S-Trfase"/>
</dbReference>
<sequence>MAKEEVVVLDFWPKCEIALEEKGVQYQFKESNPFDKSDLLLKSNPVHKKVPVLIHSNKPICESLNIVLYIDETWNGKSPLMPQDPYDRANARFWADYVDKNVLEGELGEKSIFGGHRFGFVDVFLIPFGCWFYAYETCGNFSVEKECPKPMAWVKRCMKRESVSKTLADPLKIHEYVELGLKKRYGVE</sequence>
<evidence type="ECO:0000256" key="1">
    <source>
        <dbReference type="ARBA" id="ARBA00012452"/>
    </source>
</evidence>
<dbReference type="Pfam" id="PF00043">
    <property type="entry name" value="GST_C"/>
    <property type="match status" value="1"/>
</dbReference>
<comment type="similarity">
    <text evidence="4">Belongs to the GST superfamily.</text>
</comment>
<dbReference type="EMBL" id="QPKB01000004">
    <property type="protein sequence ID" value="RWR81811.1"/>
    <property type="molecule type" value="Genomic_DNA"/>
</dbReference>
<dbReference type="PROSITE" id="PS50405">
    <property type="entry name" value="GST_CTER"/>
    <property type="match status" value="1"/>
</dbReference>
<dbReference type="CDD" id="cd03058">
    <property type="entry name" value="GST_N_Tau"/>
    <property type="match status" value="1"/>
</dbReference>
<evidence type="ECO:0000256" key="4">
    <source>
        <dbReference type="RuleBase" id="RU003494"/>
    </source>
</evidence>
<name>A0A3S4NUG8_9MAGN</name>
<dbReference type="PANTHER" id="PTHR11260">
    <property type="entry name" value="GLUTATHIONE S-TRANSFERASE, GST, SUPERFAMILY, GST DOMAIN CONTAINING"/>
    <property type="match status" value="1"/>
</dbReference>
<evidence type="ECO:0000313" key="8">
    <source>
        <dbReference type="Proteomes" id="UP000283530"/>
    </source>
</evidence>
<dbReference type="GO" id="GO:0004364">
    <property type="term" value="F:glutathione transferase activity"/>
    <property type="evidence" value="ECO:0007669"/>
    <property type="project" value="UniProtKB-EC"/>
</dbReference>
<dbReference type="InterPro" id="IPR036249">
    <property type="entry name" value="Thioredoxin-like_sf"/>
</dbReference>
<dbReference type="CDD" id="cd03185">
    <property type="entry name" value="GST_C_Tau"/>
    <property type="match status" value="1"/>
</dbReference>
<keyword evidence="8" id="KW-1185">Reference proteome</keyword>
<dbReference type="Gene3D" id="1.20.1050.10">
    <property type="match status" value="2"/>
</dbReference>
<evidence type="ECO:0000256" key="3">
    <source>
        <dbReference type="ARBA" id="ARBA00047960"/>
    </source>
</evidence>
<dbReference type="InterPro" id="IPR004045">
    <property type="entry name" value="Glutathione_S-Trfase_N"/>
</dbReference>
<organism evidence="7 8">
    <name type="scientific">Cinnamomum micranthum f. kanehirae</name>
    <dbReference type="NCBI Taxonomy" id="337451"/>
    <lineage>
        <taxon>Eukaryota</taxon>
        <taxon>Viridiplantae</taxon>
        <taxon>Streptophyta</taxon>
        <taxon>Embryophyta</taxon>
        <taxon>Tracheophyta</taxon>
        <taxon>Spermatophyta</taxon>
        <taxon>Magnoliopsida</taxon>
        <taxon>Magnoliidae</taxon>
        <taxon>Laurales</taxon>
        <taxon>Lauraceae</taxon>
        <taxon>Cinnamomum</taxon>
    </lineage>
</organism>
<accession>A0A3S4NUG8</accession>
<proteinExistence type="inferred from homology"/>
<dbReference type="Proteomes" id="UP000283530">
    <property type="component" value="Unassembled WGS sequence"/>
</dbReference>
<keyword evidence="2 7" id="KW-0808">Transferase</keyword>
<feature type="domain" description="GST N-terminal" evidence="5">
    <location>
        <begin position="4"/>
        <end position="78"/>
    </location>
</feature>
<feature type="domain" description="GST C-terminal" evidence="6">
    <location>
        <begin position="102"/>
        <end position="179"/>
    </location>
</feature>
<evidence type="ECO:0000256" key="2">
    <source>
        <dbReference type="ARBA" id="ARBA00022679"/>
    </source>
</evidence>
<gene>
    <name evidence="7" type="ORF">CKAN_01050800</name>
</gene>
<dbReference type="EC" id="2.5.1.18" evidence="1"/>
<dbReference type="SUPFAM" id="SSF47616">
    <property type="entry name" value="GST C-terminal domain-like"/>
    <property type="match status" value="1"/>
</dbReference>
<dbReference type="InterPro" id="IPR045073">
    <property type="entry name" value="Omega/Tau-like"/>
</dbReference>
<dbReference type="InterPro" id="IPR036282">
    <property type="entry name" value="Glutathione-S-Trfase_C_sf"/>
</dbReference>
<dbReference type="InterPro" id="IPR004046">
    <property type="entry name" value="GST_C"/>
</dbReference>
<dbReference type="GO" id="GO:0005737">
    <property type="term" value="C:cytoplasm"/>
    <property type="evidence" value="ECO:0007669"/>
    <property type="project" value="TreeGrafter"/>
</dbReference>
<dbReference type="SUPFAM" id="SSF52833">
    <property type="entry name" value="Thioredoxin-like"/>
    <property type="match status" value="1"/>
</dbReference>
<dbReference type="OrthoDB" id="1606859at2759"/>
<dbReference type="Gene3D" id="3.40.30.10">
    <property type="entry name" value="Glutaredoxin"/>
    <property type="match status" value="1"/>
</dbReference>
<dbReference type="AlphaFoldDB" id="A0A3S4NUG8"/>
<reference evidence="7 8" key="1">
    <citation type="journal article" date="2019" name="Nat. Plants">
        <title>Stout camphor tree genome fills gaps in understanding of flowering plant genome evolution.</title>
        <authorList>
            <person name="Chaw S.M."/>
            <person name="Liu Y.C."/>
            <person name="Wu Y.W."/>
            <person name="Wang H.Y."/>
            <person name="Lin C.I."/>
            <person name="Wu C.S."/>
            <person name="Ke H.M."/>
            <person name="Chang L.Y."/>
            <person name="Hsu C.Y."/>
            <person name="Yang H.T."/>
            <person name="Sudianto E."/>
            <person name="Hsu M.H."/>
            <person name="Wu K.P."/>
            <person name="Wang L.N."/>
            <person name="Leebens-Mack J.H."/>
            <person name="Tsai I.J."/>
        </authorList>
    </citation>
    <scope>NUCLEOTIDE SEQUENCE [LARGE SCALE GENOMIC DNA]</scope>
    <source>
        <strain evidence="8">cv. Chaw 1501</strain>
        <tissue evidence="7">Young leaves</tissue>
    </source>
</reference>
<dbReference type="InterPro" id="IPR045074">
    <property type="entry name" value="GST_C_Tau"/>
</dbReference>
<dbReference type="GO" id="GO:0006749">
    <property type="term" value="P:glutathione metabolic process"/>
    <property type="evidence" value="ECO:0007669"/>
    <property type="project" value="InterPro"/>
</dbReference>
<dbReference type="InterPro" id="IPR010987">
    <property type="entry name" value="Glutathione-S-Trfase_C-like"/>
</dbReference>
<protein>
    <recommendedName>
        <fullName evidence="1">glutathione transferase</fullName>
        <ecNumber evidence="1">2.5.1.18</ecNumber>
    </recommendedName>
</protein>
<dbReference type="STRING" id="337451.A0A3S4NUG8"/>
<dbReference type="PANTHER" id="PTHR11260:SF781">
    <property type="entry name" value="GLUTATHIONE S-TRANSFERASE U19"/>
    <property type="match status" value="1"/>
</dbReference>